<dbReference type="PANTHER" id="PTHR48081">
    <property type="entry name" value="AB HYDROLASE SUPERFAMILY PROTEIN C4A8.06C"/>
    <property type="match status" value="1"/>
</dbReference>
<dbReference type="InterPro" id="IPR029058">
    <property type="entry name" value="AB_hydrolase_fold"/>
</dbReference>
<dbReference type="InterPro" id="IPR050300">
    <property type="entry name" value="GDXG_lipolytic_enzyme"/>
</dbReference>
<feature type="domain" description="BD-FAE-like" evidence="2">
    <location>
        <begin position="68"/>
        <end position="242"/>
    </location>
</feature>
<protein>
    <recommendedName>
        <fullName evidence="2">BD-FAE-like domain-containing protein</fullName>
    </recommendedName>
</protein>
<dbReference type="InterPro" id="IPR049492">
    <property type="entry name" value="BD-FAE-like_dom"/>
</dbReference>
<evidence type="ECO:0000259" key="2">
    <source>
        <dbReference type="Pfam" id="PF20434"/>
    </source>
</evidence>
<gene>
    <name evidence="3" type="ORF">PHACT_11070</name>
</gene>
<proteinExistence type="predicted"/>
<dbReference type="Gene3D" id="3.40.50.1820">
    <property type="entry name" value="alpha/beta hydrolase"/>
    <property type="match status" value="1"/>
</dbReference>
<sequence>MPACSVAAQIEYEPSAPIEYEPVAANIAFSEVAALPVRQPDARIAYGSDVLQVGLLWLPTVDTGDTGTDARAPVVILIHGGCWLNAYDITHTYALSTALAQAGYAVWSLEYRRTGDTGGGWPGSFNDIMAGTRHLQALGDHAVDTDRFVIAGHSAGGHLALLAGRETPTASAVLGLAAITDINAYAAGSNSCETATPLFMGGTPQERPDAYHDANPSAHPAHANTVLLHGADDTLVPVNQALMVGARTLFVESGGHFDWVHPGTRSFRVLLSTLQSVLPQ</sequence>
<keyword evidence="1" id="KW-0378">Hydrolase</keyword>
<dbReference type="Pfam" id="PF20434">
    <property type="entry name" value="BD-FAE"/>
    <property type="match status" value="1"/>
</dbReference>
<comment type="caution">
    <text evidence="3">The sequence shown here is derived from an EMBL/GenBank/DDBJ whole genome shotgun (WGS) entry which is preliminary data.</text>
</comment>
<name>A0A1E8CPA2_9GAMM</name>
<evidence type="ECO:0000256" key="1">
    <source>
        <dbReference type="ARBA" id="ARBA00022801"/>
    </source>
</evidence>
<dbReference type="SUPFAM" id="SSF53474">
    <property type="entry name" value="alpha/beta-Hydrolases"/>
    <property type="match status" value="1"/>
</dbReference>
<dbReference type="AlphaFoldDB" id="A0A1E8CPA2"/>
<dbReference type="OrthoDB" id="255603at2"/>
<dbReference type="Proteomes" id="UP000175669">
    <property type="component" value="Unassembled WGS sequence"/>
</dbReference>
<dbReference type="STRING" id="1524254.PHACT_11070"/>
<accession>A0A1E8CPA2</accession>
<keyword evidence="4" id="KW-1185">Reference proteome</keyword>
<dbReference type="GO" id="GO:0016787">
    <property type="term" value="F:hydrolase activity"/>
    <property type="evidence" value="ECO:0007669"/>
    <property type="project" value="UniProtKB-KW"/>
</dbReference>
<evidence type="ECO:0000313" key="3">
    <source>
        <dbReference type="EMBL" id="OFE14105.1"/>
    </source>
</evidence>
<organism evidence="3 4">
    <name type="scientific">Pseudohongiella acticola</name>
    <dbReference type="NCBI Taxonomy" id="1524254"/>
    <lineage>
        <taxon>Bacteria</taxon>
        <taxon>Pseudomonadati</taxon>
        <taxon>Pseudomonadota</taxon>
        <taxon>Gammaproteobacteria</taxon>
        <taxon>Pseudomonadales</taxon>
        <taxon>Pseudohongiellaceae</taxon>
        <taxon>Pseudohongiella</taxon>
    </lineage>
</organism>
<evidence type="ECO:0000313" key="4">
    <source>
        <dbReference type="Proteomes" id="UP000175669"/>
    </source>
</evidence>
<dbReference type="EMBL" id="MASR01000001">
    <property type="protein sequence ID" value="OFE14105.1"/>
    <property type="molecule type" value="Genomic_DNA"/>
</dbReference>
<reference evidence="4" key="1">
    <citation type="submission" date="2016-07" db="EMBL/GenBank/DDBJ databases">
        <authorList>
            <person name="Florea S."/>
            <person name="Webb J.S."/>
            <person name="Jaromczyk J."/>
            <person name="Schardl C.L."/>
        </authorList>
    </citation>
    <scope>NUCLEOTIDE SEQUENCE [LARGE SCALE GENOMIC DNA]</scope>
    <source>
        <strain evidence="4">KCTC 42131</strain>
    </source>
</reference>